<sequence>MNLTEFDYDTFYSFNNFFDQPSEENDDQFADIIPSQLITYEHSLQDPLFSLPTILTKNTNQSTDSLDEIINTANLQPLHELICKGCGFNFLEKEAFNSHSEHCCLDKAIVPNFEEPVSNESPKTSINNISEQTLPNSQQPIVNCSSLPIRIQCRLCGRHLYQHNLAVHNRIHTGEMPFKCSYCCRPFRTKSALRVHNRSHTGERPYTCPFCCYACITKPNLQRHITNKHDKESGRTVKLCALRNWR</sequence>
<keyword evidence="4 7" id="KW-0863">Zinc-finger</keyword>
<proteinExistence type="predicted"/>
<evidence type="ECO:0000259" key="8">
    <source>
        <dbReference type="PROSITE" id="PS50157"/>
    </source>
</evidence>
<dbReference type="InterPro" id="IPR036236">
    <property type="entry name" value="Znf_C2H2_sf"/>
</dbReference>
<organism evidence="9 10">
    <name type="scientific">Meloidogyne graminicola</name>
    <dbReference type="NCBI Taxonomy" id="189291"/>
    <lineage>
        <taxon>Eukaryota</taxon>
        <taxon>Metazoa</taxon>
        <taxon>Ecdysozoa</taxon>
        <taxon>Nematoda</taxon>
        <taxon>Chromadorea</taxon>
        <taxon>Rhabditida</taxon>
        <taxon>Tylenchina</taxon>
        <taxon>Tylenchomorpha</taxon>
        <taxon>Tylenchoidea</taxon>
        <taxon>Meloidogynidae</taxon>
        <taxon>Meloidogyninae</taxon>
        <taxon>Meloidogyne</taxon>
    </lineage>
</organism>
<evidence type="ECO:0000313" key="9">
    <source>
        <dbReference type="EMBL" id="KAF7632550.1"/>
    </source>
</evidence>
<gene>
    <name evidence="9" type="ORF">Mgra_00008065</name>
</gene>
<evidence type="ECO:0000256" key="2">
    <source>
        <dbReference type="ARBA" id="ARBA00022723"/>
    </source>
</evidence>
<dbReference type="GO" id="GO:0000981">
    <property type="term" value="F:DNA-binding transcription factor activity, RNA polymerase II-specific"/>
    <property type="evidence" value="ECO:0007669"/>
    <property type="project" value="TreeGrafter"/>
</dbReference>
<keyword evidence="3" id="KW-0677">Repeat</keyword>
<dbReference type="InterPro" id="IPR013087">
    <property type="entry name" value="Znf_C2H2_type"/>
</dbReference>
<evidence type="ECO:0000256" key="7">
    <source>
        <dbReference type="PROSITE-ProRule" id="PRU00042"/>
    </source>
</evidence>
<keyword evidence="5" id="KW-0862">Zinc</keyword>
<evidence type="ECO:0000256" key="6">
    <source>
        <dbReference type="ARBA" id="ARBA00023242"/>
    </source>
</evidence>
<keyword evidence="6" id="KW-0539">Nucleus</keyword>
<reference evidence="9" key="1">
    <citation type="journal article" date="2020" name="Ecol. Evol.">
        <title>Genome structure and content of the rice root-knot nematode (Meloidogyne graminicola).</title>
        <authorList>
            <person name="Phan N.T."/>
            <person name="Danchin E.G.J."/>
            <person name="Klopp C."/>
            <person name="Perfus-Barbeoch L."/>
            <person name="Kozlowski D.K."/>
            <person name="Koutsovoulos G.D."/>
            <person name="Lopez-Roques C."/>
            <person name="Bouchez O."/>
            <person name="Zahm M."/>
            <person name="Besnard G."/>
            <person name="Bellafiore S."/>
        </authorList>
    </citation>
    <scope>NUCLEOTIDE SEQUENCE</scope>
    <source>
        <strain evidence="9">VN-18</strain>
    </source>
</reference>
<accession>A0A8S9ZGU6</accession>
<feature type="domain" description="C2H2-type" evidence="8">
    <location>
        <begin position="151"/>
        <end position="177"/>
    </location>
</feature>
<dbReference type="Gene3D" id="3.30.160.60">
    <property type="entry name" value="Classic Zinc Finger"/>
    <property type="match status" value="3"/>
</dbReference>
<dbReference type="Proteomes" id="UP000605970">
    <property type="component" value="Unassembled WGS sequence"/>
</dbReference>
<keyword evidence="2" id="KW-0479">Metal-binding</keyword>
<keyword evidence="10" id="KW-1185">Reference proteome</keyword>
<dbReference type="SUPFAM" id="SSF57667">
    <property type="entry name" value="beta-beta-alpha zinc fingers"/>
    <property type="match status" value="1"/>
</dbReference>
<dbReference type="PROSITE" id="PS00028">
    <property type="entry name" value="ZINC_FINGER_C2H2_1"/>
    <property type="match status" value="2"/>
</dbReference>
<dbReference type="GO" id="GO:0005634">
    <property type="term" value="C:nucleus"/>
    <property type="evidence" value="ECO:0007669"/>
    <property type="project" value="UniProtKB-SubCell"/>
</dbReference>
<evidence type="ECO:0000313" key="10">
    <source>
        <dbReference type="Proteomes" id="UP000605970"/>
    </source>
</evidence>
<comment type="caution">
    <text evidence="9">The sequence shown here is derived from an EMBL/GenBank/DDBJ whole genome shotgun (WGS) entry which is preliminary data.</text>
</comment>
<name>A0A8S9ZGU6_9BILA</name>
<dbReference type="OrthoDB" id="8113227at2759"/>
<dbReference type="PANTHER" id="PTHR24394:SF29">
    <property type="entry name" value="MYONEURIN"/>
    <property type="match status" value="1"/>
</dbReference>
<protein>
    <recommendedName>
        <fullName evidence="8">C2H2-type domain-containing protein</fullName>
    </recommendedName>
</protein>
<evidence type="ECO:0000256" key="4">
    <source>
        <dbReference type="ARBA" id="ARBA00022771"/>
    </source>
</evidence>
<evidence type="ECO:0000256" key="5">
    <source>
        <dbReference type="ARBA" id="ARBA00022833"/>
    </source>
</evidence>
<evidence type="ECO:0000256" key="3">
    <source>
        <dbReference type="ARBA" id="ARBA00022737"/>
    </source>
</evidence>
<dbReference type="AlphaFoldDB" id="A0A8S9ZGU6"/>
<dbReference type="PROSITE" id="PS50157">
    <property type="entry name" value="ZINC_FINGER_C2H2_2"/>
    <property type="match status" value="2"/>
</dbReference>
<dbReference type="GO" id="GO:0008270">
    <property type="term" value="F:zinc ion binding"/>
    <property type="evidence" value="ECO:0007669"/>
    <property type="project" value="UniProtKB-KW"/>
</dbReference>
<dbReference type="SMART" id="SM00355">
    <property type="entry name" value="ZnF_C2H2"/>
    <property type="match status" value="4"/>
</dbReference>
<dbReference type="FunFam" id="3.30.160.60:FF:002343">
    <property type="entry name" value="Zinc finger protein 33A"/>
    <property type="match status" value="1"/>
</dbReference>
<comment type="subcellular location">
    <subcellularLocation>
        <location evidence="1">Nucleus</location>
    </subcellularLocation>
</comment>
<dbReference type="EMBL" id="JABEBT010000100">
    <property type="protein sequence ID" value="KAF7632550.1"/>
    <property type="molecule type" value="Genomic_DNA"/>
</dbReference>
<feature type="domain" description="C2H2-type" evidence="8">
    <location>
        <begin position="178"/>
        <end position="205"/>
    </location>
</feature>
<evidence type="ECO:0000256" key="1">
    <source>
        <dbReference type="ARBA" id="ARBA00004123"/>
    </source>
</evidence>
<dbReference type="PANTHER" id="PTHR24394">
    <property type="entry name" value="ZINC FINGER PROTEIN"/>
    <property type="match status" value="1"/>
</dbReference>